<dbReference type="AlphaFoldDB" id="A0A371ET36"/>
<gene>
    <name evidence="1" type="ORF">CR513_51710</name>
</gene>
<evidence type="ECO:0000313" key="2">
    <source>
        <dbReference type="Proteomes" id="UP000257109"/>
    </source>
</evidence>
<name>A0A371ET36_MUCPR</name>
<dbReference type="EMBL" id="QJKJ01012215">
    <property type="protein sequence ID" value="RDX69210.1"/>
    <property type="molecule type" value="Genomic_DNA"/>
</dbReference>
<reference evidence="1" key="1">
    <citation type="submission" date="2018-05" db="EMBL/GenBank/DDBJ databases">
        <title>Draft genome of Mucuna pruriens seed.</title>
        <authorList>
            <person name="Nnadi N.E."/>
            <person name="Vos R."/>
            <person name="Hasami M.H."/>
            <person name="Devisetty U.K."/>
            <person name="Aguiy J.C."/>
        </authorList>
    </citation>
    <scope>NUCLEOTIDE SEQUENCE [LARGE SCALE GENOMIC DNA]</scope>
    <source>
        <strain evidence="1">JCA_2017</strain>
    </source>
</reference>
<sequence>MVLILHKMYLKDTNHHLHLDNNSICNLYNSFPDHSQSINKCECHNLEEWQGATTTVDNIQNC</sequence>
<accession>A0A371ET36</accession>
<evidence type="ECO:0000313" key="1">
    <source>
        <dbReference type="EMBL" id="RDX69210.1"/>
    </source>
</evidence>
<feature type="non-terminal residue" evidence="1">
    <location>
        <position position="1"/>
    </location>
</feature>
<organism evidence="1 2">
    <name type="scientific">Mucuna pruriens</name>
    <name type="common">Velvet bean</name>
    <name type="synonym">Dolichos pruriens</name>
    <dbReference type="NCBI Taxonomy" id="157652"/>
    <lineage>
        <taxon>Eukaryota</taxon>
        <taxon>Viridiplantae</taxon>
        <taxon>Streptophyta</taxon>
        <taxon>Embryophyta</taxon>
        <taxon>Tracheophyta</taxon>
        <taxon>Spermatophyta</taxon>
        <taxon>Magnoliopsida</taxon>
        <taxon>eudicotyledons</taxon>
        <taxon>Gunneridae</taxon>
        <taxon>Pentapetalae</taxon>
        <taxon>rosids</taxon>
        <taxon>fabids</taxon>
        <taxon>Fabales</taxon>
        <taxon>Fabaceae</taxon>
        <taxon>Papilionoideae</taxon>
        <taxon>50 kb inversion clade</taxon>
        <taxon>NPAAA clade</taxon>
        <taxon>indigoferoid/millettioid clade</taxon>
        <taxon>Phaseoleae</taxon>
        <taxon>Mucuna</taxon>
    </lineage>
</organism>
<comment type="caution">
    <text evidence="1">The sequence shown here is derived from an EMBL/GenBank/DDBJ whole genome shotgun (WGS) entry which is preliminary data.</text>
</comment>
<dbReference type="Proteomes" id="UP000257109">
    <property type="component" value="Unassembled WGS sequence"/>
</dbReference>
<protein>
    <submittedName>
        <fullName evidence="1">Uncharacterized protein</fullName>
    </submittedName>
</protein>
<proteinExistence type="predicted"/>
<keyword evidence="2" id="KW-1185">Reference proteome</keyword>